<reference evidence="2" key="1">
    <citation type="submission" date="2021-02" db="EMBL/GenBank/DDBJ databases">
        <authorList>
            <person name="Dougan E. K."/>
            <person name="Rhodes N."/>
            <person name="Thang M."/>
            <person name="Chan C."/>
        </authorList>
    </citation>
    <scope>NUCLEOTIDE SEQUENCE</scope>
</reference>
<keyword evidence="3" id="KW-1185">Reference proteome</keyword>
<comment type="caution">
    <text evidence="2">The sequence shown here is derived from an EMBL/GenBank/DDBJ whole genome shotgun (WGS) entry which is preliminary data.</text>
</comment>
<evidence type="ECO:0000256" key="1">
    <source>
        <dbReference type="SAM" id="MobiDB-lite"/>
    </source>
</evidence>
<proteinExistence type="predicted"/>
<sequence>MEAWNAVARQKLSASRDARKRSEKDVQLLANRLRLLRAEEAKALRIIEEVRRRTREVLETRMKNEKMLQYQQAIKQYNLEELRHMTWHDALSFLALAHGLSY</sequence>
<evidence type="ECO:0000313" key="2">
    <source>
        <dbReference type="EMBL" id="CAE7367635.1"/>
    </source>
</evidence>
<protein>
    <submittedName>
        <fullName evidence="2">BglB protein</fullName>
    </submittedName>
</protein>
<accession>A0A812PZ46</accession>
<dbReference type="AlphaFoldDB" id="A0A812PZ46"/>
<evidence type="ECO:0000313" key="3">
    <source>
        <dbReference type="Proteomes" id="UP000604046"/>
    </source>
</evidence>
<gene>
    <name evidence="2" type="primary">bglB</name>
    <name evidence="2" type="ORF">SNAT2548_LOCUS19989</name>
</gene>
<dbReference type="Proteomes" id="UP000604046">
    <property type="component" value="Unassembled WGS sequence"/>
</dbReference>
<feature type="region of interest" description="Disordered" evidence="1">
    <location>
        <begin position="1"/>
        <end position="20"/>
    </location>
</feature>
<organism evidence="2 3">
    <name type="scientific">Symbiodinium natans</name>
    <dbReference type="NCBI Taxonomy" id="878477"/>
    <lineage>
        <taxon>Eukaryota</taxon>
        <taxon>Sar</taxon>
        <taxon>Alveolata</taxon>
        <taxon>Dinophyceae</taxon>
        <taxon>Suessiales</taxon>
        <taxon>Symbiodiniaceae</taxon>
        <taxon>Symbiodinium</taxon>
    </lineage>
</organism>
<dbReference type="EMBL" id="CAJNDS010002196">
    <property type="protein sequence ID" value="CAE7367635.1"/>
    <property type="molecule type" value="Genomic_DNA"/>
</dbReference>
<name>A0A812PZ46_9DINO</name>